<dbReference type="Proteomes" id="UP000054549">
    <property type="component" value="Unassembled WGS sequence"/>
</dbReference>
<dbReference type="AlphaFoldDB" id="A0A0C2SJM9"/>
<evidence type="ECO:0000313" key="1">
    <source>
        <dbReference type="EMBL" id="KIL63405.1"/>
    </source>
</evidence>
<proteinExistence type="predicted"/>
<name>A0A0C2SJM9_AMAMK</name>
<keyword evidence="2" id="KW-1185">Reference proteome</keyword>
<reference evidence="1 2" key="1">
    <citation type="submission" date="2014-04" db="EMBL/GenBank/DDBJ databases">
        <title>Evolutionary Origins and Diversification of the Mycorrhizal Mutualists.</title>
        <authorList>
            <consortium name="DOE Joint Genome Institute"/>
            <consortium name="Mycorrhizal Genomics Consortium"/>
            <person name="Kohler A."/>
            <person name="Kuo A."/>
            <person name="Nagy L.G."/>
            <person name="Floudas D."/>
            <person name="Copeland A."/>
            <person name="Barry K.W."/>
            <person name="Cichocki N."/>
            <person name="Veneault-Fourrey C."/>
            <person name="LaButti K."/>
            <person name="Lindquist E.A."/>
            <person name="Lipzen A."/>
            <person name="Lundell T."/>
            <person name="Morin E."/>
            <person name="Murat C."/>
            <person name="Riley R."/>
            <person name="Ohm R."/>
            <person name="Sun H."/>
            <person name="Tunlid A."/>
            <person name="Henrissat B."/>
            <person name="Grigoriev I.V."/>
            <person name="Hibbett D.S."/>
            <person name="Martin F."/>
        </authorList>
    </citation>
    <scope>NUCLEOTIDE SEQUENCE [LARGE SCALE GENOMIC DNA]</scope>
    <source>
        <strain evidence="1 2">Koide BX008</strain>
    </source>
</reference>
<dbReference type="EMBL" id="KN818259">
    <property type="protein sequence ID" value="KIL63405.1"/>
    <property type="molecule type" value="Genomic_DNA"/>
</dbReference>
<dbReference type="InParanoid" id="A0A0C2SJM9"/>
<evidence type="ECO:0000313" key="2">
    <source>
        <dbReference type="Proteomes" id="UP000054549"/>
    </source>
</evidence>
<dbReference type="HOGENOM" id="CLU_1749149_0_0_1"/>
<protein>
    <submittedName>
        <fullName evidence="1">Uncharacterized protein</fullName>
    </submittedName>
</protein>
<sequence>MQSVFETARITIRKLCAENLKRRAMPYRLNYLPIFFQNLCPIFHTGLANKLNGECLSGGNRFCFVPRNIPPQTSTSSHLIESTSQDLECPSYEQYLTSATLPSGCRATGNTQVPSSAWTSKEFLSLITRPKPSPHDHWHYYLRRQEEKT</sequence>
<organism evidence="1 2">
    <name type="scientific">Amanita muscaria (strain Koide BX008)</name>
    <dbReference type="NCBI Taxonomy" id="946122"/>
    <lineage>
        <taxon>Eukaryota</taxon>
        <taxon>Fungi</taxon>
        <taxon>Dikarya</taxon>
        <taxon>Basidiomycota</taxon>
        <taxon>Agaricomycotina</taxon>
        <taxon>Agaricomycetes</taxon>
        <taxon>Agaricomycetidae</taxon>
        <taxon>Agaricales</taxon>
        <taxon>Pluteineae</taxon>
        <taxon>Amanitaceae</taxon>
        <taxon>Amanita</taxon>
    </lineage>
</organism>
<accession>A0A0C2SJM9</accession>
<gene>
    <name evidence="1" type="ORF">M378DRAFT_668822</name>
</gene>